<reference evidence="15 16" key="1">
    <citation type="journal article" date="2012" name="J. Bacteriol.">
        <title>Complete genome sequences of Methylophaga sp. strain JAM1 and Methylophaga sp. strain JAM7.</title>
        <authorList>
            <person name="Villeneuve C."/>
            <person name="Martineau C."/>
            <person name="Mauffrey F."/>
            <person name="Villemur R."/>
        </authorList>
    </citation>
    <scope>NUCLEOTIDE SEQUENCE [LARGE SCALE GENOMIC DNA]</scope>
    <source>
        <strain evidence="15 16">JAM7</strain>
    </source>
</reference>
<keyword evidence="7 13" id="KW-0067">ATP-binding</keyword>
<evidence type="ECO:0000256" key="6">
    <source>
        <dbReference type="ARBA" id="ARBA00022806"/>
    </source>
</evidence>
<organism evidence="15 16">
    <name type="scientific">Methylophaga frappieri (strain ATCC BAA-2434 / DSM 25690 / JAM7)</name>
    <dbReference type="NCBI Taxonomy" id="754477"/>
    <lineage>
        <taxon>Bacteria</taxon>
        <taxon>Pseudomonadati</taxon>
        <taxon>Pseudomonadota</taxon>
        <taxon>Gammaproteobacteria</taxon>
        <taxon>Thiotrichales</taxon>
        <taxon>Piscirickettsiaceae</taxon>
        <taxon>Methylophaga</taxon>
    </lineage>
</organism>
<dbReference type="GO" id="GO:0016887">
    <property type="term" value="F:ATP hydrolysis activity"/>
    <property type="evidence" value="ECO:0007669"/>
    <property type="project" value="RHEA"/>
</dbReference>
<dbReference type="FunFam" id="3.40.50.300:FF:000076">
    <property type="entry name" value="Replicative DNA helicase"/>
    <property type="match status" value="1"/>
</dbReference>
<evidence type="ECO:0000256" key="12">
    <source>
        <dbReference type="NCBIfam" id="TIGR00665"/>
    </source>
</evidence>
<evidence type="ECO:0000256" key="11">
    <source>
        <dbReference type="ARBA" id="ARBA00048954"/>
    </source>
</evidence>
<evidence type="ECO:0000256" key="2">
    <source>
        <dbReference type="ARBA" id="ARBA00022515"/>
    </source>
</evidence>
<dbReference type="EC" id="5.6.2.3" evidence="12 13"/>
<dbReference type="InterPro" id="IPR036185">
    <property type="entry name" value="DNA_heli_DnaB-like_N_sf"/>
</dbReference>
<dbReference type="KEGG" id="mec:Q7C_887"/>
<dbReference type="AlphaFoldDB" id="I1YGL3"/>
<dbReference type="PANTHER" id="PTHR30153:SF2">
    <property type="entry name" value="REPLICATIVE DNA HELICASE"/>
    <property type="match status" value="1"/>
</dbReference>
<name>I1YGL3_METFJ</name>
<dbReference type="eggNOG" id="COG0305">
    <property type="taxonomic scope" value="Bacteria"/>
</dbReference>
<dbReference type="Gene3D" id="1.10.860.10">
    <property type="entry name" value="DNAb Helicase, Chain A"/>
    <property type="match status" value="1"/>
</dbReference>
<comment type="catalytic activity">
    <reaction evidence="11 13">
        <text>ATP + H2O = ADP + phosphate + H(+)</text>
        <dbReference type="Rhea" id="RHEA:13065"/>
        <dbReference type="ChEBI" id="CHEBI:15377"/>
        <dbReference type="ChEBI" id="CHEBI:15378"/>
        <dbReference type="ChEBI" id="CHEBI:30616"/>
        <dbReference type="ChEBI" id="CHEBI:43474"/>
        <dbReference type="ChEBI" id="CHEBI:456216"/>
        <dbReference type="EC" id="5.6.2.3"/>
    </reaction>
</comment>
<dbReference type="Proteomes" id="UP000009145">
    <property type="component" value="Chromosome"/>
</dbReference>
<gene>
    <name evidence="15" type="ordered locus">Q7C_887</name>
</gene>
<evidence type="ECO:0000256" key="8">
    <source>
        <dbReference type="ARBA" id="ARBA00023125"/>
    </source>
</evidence>
<comment type="function">
    <text evidence="10 13">The main replicative DNA helicase, it participates in initiation and elongation during chromosome replication. Travels ahead of the DNA replisome, separating dsDNA into templates for DNA synthesis. A processive ATP-dependent 5'-3' DNA helicase it has DNA-dependent ATPase activity.</text>
</comment>
<dbReference type="STRING" id="754477.Q7C_887"/>
<dbReference type="PATRIC" id="fig|754477.3.peg.876"/>
<dbReference type="Gene3D" id="3.40.50.300">
    <property type="entry name" value="P-loop containing nucleotide triphosphate hydrolases"/>
    <property type="match status" value="1"/>
</dbReference>
<keyword evidence="3 13" id="KW-0235">DNA replication</keyword>
<keyword evidence="2 13" id="KW-0639">Primosome</keyword>
<dbReference type="GO" id="GO:1990077">
    <property type="term" value="C:primosome complex"/>
    <property type="evidence" value="ECO:0007669"/>
    <property type="project" value="UniProtKB-UniRule"/>
</dbReference>
<dbReference type="InterPro" id="IPR007692">
    <property type="entry name" value="DNA_helicase_DnaB"/>
</dbReference>
<comment type="similarity">
    <text evidence="1 13">Belongs to the helicase family. DnaB subfamily.</text>
</comment>
<evidence type="ECO:0000313" key="16">
    <source>
        <dbReference type="Proteomes" id="UP000009145"/>
    </source>
</evidence>
<dbReference type="SUPFAM" id="SSF48024">
    <property type="entry name" value="N-terminal domain of DnaB helicase"/>
    <property type="match status" value="1"/>
</dbReference>
<proteinExistence type="inferred from homology"/>
<dbReference type="Pfam" id="PF03796">
    <property type="entry name" value="DnaB_C"/>
    <property type="match status" value="1"/>
</dbReference>
<dbReference type="PROSITE" id="PS51199">
    <property type="entry name" value="SF4_HELICASE"/>
    <property type="match status" value="1"/>
</dbReference>
<evidence type="ECO:0000256" key="7">
    <source>
        <dbReference type="ARBA" id="ARBA00022840"/>
    </source>
</evidence>
<dbReference type="InterPro" id="IPR027417">
    <property type="entry name" value="P-loop_NTPase"/>
</dbReference>
<keyword evidence="8 13" id="KW-0238">DNA-binding</keyword>
<feature type="domain" description="SF4 helicase" evidence="14">
    <location>
        <begin position="193"/>
        <end position="461"/>
    </location>
</feature>
<evidence type="ECO:0000256" key="1">
    <source>
        <dbReference type="ARBA" id="ARBA00008428"/>
    </source>
</evidence>
<keyword evidence="9" id="KW-0413">Isomerase</keyword>
<evidence type="ECO:0000256" key="3">
    <source>
        <dbReference type="ARBA" id="ARBA00022705"/>
    </source>
</evidence>
<dbReference type="HOGENOM" id="CLU_005373_0_0_6"/>
<dbReference type="InterPro" id="IPR007693">
    <property type="entry name" value="DNA_helicase_DnaB-like_N"/>
</dbReference>
<dbReference type="NCBIfam" id="NF004384">
    <property type="entry name" value="PRK05748.1"/>
    <property type="match status" value="1"/>
</dbReference>
<dbReference type="SUPFAM" id="SSF52540">
    <property type="entry name" value="P-loop containing nucleoside triphosphate hydrolases"/>
    <property type="match status" value="1"/>
</dbReference>
<dbReference type="OrthoDB" id="9773982at2"/>
<dbReference type="GO" id="GO:0003677">
    <property type="term" value="F:DNA binding"/>
    <property type="evidence" value="ECO:0007669"/>
    <property type="project" value="UniProtKB-UniRule"/>
</dbReference>
<keyword evidence="4 13" id="KW-0547">Nucleotide-binding</keyword>
<dbReference type="SMART" id="SM00382">
    <property type="entry name" value="AAA"/>
    <property type="match status" value="1"/>
</dbReference>
<evidence type="ECO:0000256" key="4">
    <source>
        <dbReference type="ARBA" id="ARBA00022741"/>
    </source>
</evidence>
<evidence type="ECO:0000256" key="10">
    <source>
        <dbReference type="ARBA" id="ARBA00044932"/>
    </source>
</evidence>
<keyword evidence="6 13" id="KW-0347">Helicase</keyword>
<evidence type="ECO:0000256" key="9">
    <source>
        <dbReference type="ARBA" id="ARBA00023235"/>
    </source>
</evidence>
<keyword evidence="16" id="KW-1185">Reference proteome</keyword>
<evidence type="ECO:0000256" key="13">
    <source>
        <dbReference type="RuleBase" id="RU362085"/>
    </source>
</evidence>
<dbReference type="InterPro" id="IPR016136">
    <property type="entry name" value="DNA_helicase_N/primase_C"/>
</dbReference>
<dbReference type="GO" id="GO:0043139">
    <property type="term" value="F:5'-3' DNA helicase activity"/>
    <property type="evidence" value="ECO:0007669"/>
    <property type="project" value="UniProtKB-EC"/>
</dbReference>
<keyword evidence="5 13" id="KW-0378">Hydrolase</keyword>
<dbReference type="Pfam" id="PF00772">
    <property type="entry name" value="DnaB"/>
    <property type="match status" value="1"/>
</dbReference>
<dbReference type="FunFam" id="1.10.860.10:FF:000001">
    <property type="entry name" value="Replicative DNA helicase"/>
    <property type="match status" value="1"/>
</dbReference>
<evidence type="ECO:0000256" key="5">
    <source>
        <dbReference type="ARBA" id="ARBA00022801"/>
    </source>
</evidence>
<dbReference type="GO" id="GO:0042802">
    <property type="term" value="F:identical protein binding"/>
    <property type="evidence" value="ECO:0007669"/>
    <property type="project" value="UniProtKB-ARBA"/>
</dbReference>
<dbReference type="InterPro" id="IPR007694">
    <property type="entry name" value="DNA_helicase_DnaB-like_C"/>
</dbReference>
<evidence type="ECO:0000313" key="15">
    <source>
        <dbReference type="EMBL" id="AFJ02056.1"/>
    </source>
</evidence>
<accession>I1YGL3</accession>
<dbReference type="PANTHER" id="PTHR30153">
    <property type="entry name" value="REPLICATIVE DNA HELICASE DNAB"/>
    <property type="match status" value="1"/>
</dbReference>
<dbReference type="GO" id="GO:0005829">
    <property type="term" value="C:cytosol"/>
    <property type="evidence" value="ECO:0007669"/>
    <property type="project" value="TreeGrafter"/>
</dbReference>
<dbReference type="RefSeq" id="WP_014703477.1">
    <property type="nucleotide sequence ID" value="NC_017856.1"/>
</dbReference>
<dbReference type="InterPro" id="IPR003593">
    <property type="entry name" value="AAA+_ATPase"/>
</dbReference>
<dbReference type="NCBIfam" id="TIGR00665">
    <property type="entry name" value="DnaB"/>
    <property type="match status" value="1"/>
</dbReference>
<protein>
    <recommendedName>
        <fullName evidence="12 13">Replicative DNA helicase</fullName>
        <ecNumber evidence="12 13">5.6.2.3</ecNumber>
    </recommendedName>
</protein>
<dbReference type="GO" id="GO:0005524">
    <property type="term" value="F:ATP binding"/>
    <property type="evidence" value="ECO:0007669"/>
    <property type="project" value="UniProtKB-UniRule"/>
</dbReference>
<sequence length="470" mass="52431">MEQINYSDDFQDNATQDLKVPPHSVEAEQSVLGGLMLDNSTWEQVADVVVEQDFYRRDHQLIFRAIEYLMERAQPVDVVTLAEYHDQRDELDKVGDLAYLGALTRNTPSAANIAAYANIVRERSILRQLIQTGNRIANMAFRTEGRTSENLLDDAEKQVFEIAEKGARRGNGFVQVKEVLSSVVNRIDELFEQDSGVTGLPSGFVDFDEQTSGLQPADLIIVAGRPSMGKTTFAMNLAENAAIQAKQPVAVFSMEMPADSLAMRMLSSLGRIDQHRLRTGKLNDEDWPRLTSAIQLLNDAPLFIDDTGGLSPTELRARARRLKREHGLSLIIVDYLQLMQSGSQGRQAENRATEISEISRSLKGLAKELNVPVIALSQLNRSLEQRPNKRPVMSDLRESGAIEQDADVIVFIYRDEVYNADSADKGKAEIIIGKQRNGPIGTVALTFQGKYTRFENFAPAYYQDYGDGDL</sequence>
<evidence type="ECO:0000259" key="14">
    <source>
        <dbReference type="PROSITE" id="PS51199"/>
    </source>
</evidence>
<dbReference type="EMBL" id="CP003380">
    <property type="protein sequence ID" value="AFJ02056.1"/>
    <property type="molecule type" value="Genomic_DNA"/>
</dbReference>
<dbReference type="CDD" id="cd00984">
    <property type="entry name" value="DnaB_C"/>
    <property type="match status" value="1"/>
</dbReference>
<dbReference type="GO" id="GO:0006269">
    <property type="term" value="P:DNA replication, synthesis of primer"/>
    <property type="evidence" value="ECO:0007669"/>
    <property type="project" value="UniProtKB-UniRule"/>
</dbReference>